<name>A0A5N4A0V6_PHOPY</name>
<evidence type="ECO:0000256" key="1">
    <source>
        <dbReference type="SAM" id="MobiDB-lite"/>
    </source>
</evidence>
<sequence>MVSSGRINEHSDQKKLSNVQGGGLGNGNVRPLIWRSVHSCFKSRLLTGIIVNFEYKDPLIFLQKAYDIFTEKEEGSGFALQEIHNLKVNINKYVPIRGGISTFIKTPEFIARKHAVINVKNNDEFCFLWAIVSALYPANNHVDRVSKYPHFDTVLNRGNIQFPIKLNDVKKFEKLNNLSINLYCVEKQRVMPFMVSSNRNAPRTVNLLVLSSKDSPRTHYHFAWIKNMSALLSSQLSKWGHKKFFCNVCLNHFSSSALLAKHSTYCQQINECAARVPNETEKYLEFAHYAYKEKVPFAIYADLESILVKCDGDLGNNDDCTKLFQKHIPFSIAFYLKCSYDESLSKFSLYRGADCIQWFIKQLGDIAVWTNTIFNNPVPMETMSDEQRKDFENATHCHICEKPFVDGDIRCRDHNHKGRGLYRGASHSRCNINYQDSTVIPVVFHNLSGYDAHFFIRELSTGLPGHIKLLPLNKEKYISFTKYVDNTKISFRFIDSFRFMSSSIDKLSAYLGDEQKTITKSYSRNDTEFNLLTRKGVFPYEYLDCWEKLDETALPPKDAFFSHLHNEDITDEEYEHASNVWRVFSIQTLGQYSDPYLKTDVLLLADIFETFRITCMQTYQLDPLHYYTAPGLAFDAMLKITGVKLELLTDIDQILFIESGTRGGVTQCSTRYAKANNKYMLSGYDPNLPTNYLMYLDVNSLYGRTMCEPLPCGEFSFVENFETLDILNHPDDSDIGYILECDFDYPNHIHKTHTKLDLKNAYFLLSIDRGHRKFLRFSFNGDLFEFNCLPFGLSCAPYIFTKIMKPVVSHLRTAGLLSVVYLDDFLLLGDSYRNCLHNVTQTATLLESLGFIINKEKSCMAPQQVCEFLGFTINTVEMSIKIPDKKVEKLFKMMLQIQVGEYVARG</sequence>
<dbReference type="Pfam" id="PF00078">
    <property type="entry name" value="RVT_1"/>
    <property type="match status" value="1"/>
</dbReference>
<comment type="caution">
    <text evidence="3">The sequence shown here is derived from an EMBL/GenBank/DDBJ whole genome shotgun (WGS) entry which is preliminary data.</text>
</comment>
<dbReference type="EMBL" id="VVIM01000011">
    <property type="protein sequence ID" value="KAB0790950.1"/>
    <property type="molecule type" value="Genomic_DNA"/>
</dbReference>
<dbReference type="Gene3D" id="3.30.70.270">
    <property type="match status" value="1"/>
</dbReference>
<dbReference type="SUPFAM" id="SSF56672">
    <property type="entry name" value="DNA/RNA polymerases"/>
    <property type="match status" value="2"/>
</dbReference>
<dbReference type="GO" id="GO:0042575">
    <property type="term" value="C:DNA polymerase complex"/>
    <property type="evidence" value="ECO:0007669"/>
    <property type="project" value="UniProtKB-ARBA"/>
</dbReference>
<dbReference type="Gene3D" id="3.30.420.10">
    <property type="entry name" value="Ribonuclease H-like superfamily/Ribonuclease H"/>
    <property type="match status" value="1"/>
</dbReference>
<dbReference type="InterPro" id="IPR043128">
    <property type="entry name" value="Rev_trsase/Diguanyl_cyclase"/>
</dbReference>
<feature type="region of interest" description="Disordered" evidence="1">
    <location>
        <begin position="1"/>
        <end position="22"/>
    </location>
</feature>
<dbReference type="SUPFAM" id="SSF53098">
    <property type="entry name" value="Ribonuclease H-like"/>
    <property type="match status" value="1"/>
</dbReference>
<dbReference type="SUPFAM" id="SSF54060">
    <property type="entry name" value="His-Me finger endonucleases"/>
    <property type="match status" value="1"/>
</dbReference>
<reference evidence="3 4" key="1">
    <citation type="journal article" date="2018" name="Elife">
        <title>Firefly genomes illuminate parallel origins of bioluminescence in beetles.</title>
        <authorList>
            <person name="Fallon T.R."/>
            <person name="Lower S.E."/>
            <person name="Chang C.H."/>
            <person name="Bessho-Uehara M."/>
            <person name="Martin G.J."/>
            <person name="Bewick A.J."/>
            <person name="Behringer M."/>
            <person name="Debat H.J."/>
            <person name="Wong I."/>
            <person name="Day J.C."/>
            <person name="Suvorov A."/>
            <person name="Silva C.J."/>
            <person name="Stanger-Hall K.F."/>
            <person name="Hall D.W."/>
            <person name="Schmitz R.J."/>
            <person name="Nelson D.R."/>
            <person name="Lewis S.M."/>
            <person name="Shigenobu S."/>
            <person name="Bybee S.M."/>
            <person name="Larracuente A.M."/>
            <person name="Oba Y."/>
            <person name="Weng J.K."/>
        </authorList>
    </citation>
    <scope>NUCLEOTIDE SEQUENCE [LARGE SCALE GENOMIC DNA]</scope>
    <source>
        <strain evidence="3">1611_PpyrPB1</strain>
        <tissue evidence="3">Whole body</tissue>
    </source>
</reference>
<dbReference type="GO" id="GO:0003676">
    <property type="term" value="F:nucleic acid binding"/>
    <property type="evidence" value="ECO:0007669"/>
    <property type="project" value="InterPro"/>
</dbReference>
<proteinExistence type="predicted"/>
<dbReference type="PROSITE" id="PS50878">
    <property type="entry name" value="RT_POL"/>
    <property type="match status" value="1"/>
</dbReference>
<accession>A0A5N4A0V6</accession>
<evidence type="ECO:0000313" key="3">
    <source>
        <dbReference type="EMBL" id="KAB0790950.1"/>
    </source>
</evidence>
<protein>
    <recommendedName>
        <fullName evidence="2">Reverse transcriptase domain-containing protein</fullName>
    </recommendedName>
</protein>
<dbReference type="InParanoid" id="A0A5N4A0V6"/>
<dbReference type="InterPro" id="IPR044925">
    <property type="entry name" value="His-Me_finger_sf"/>
</dbReference>
<evidence type="ECO:0000313" key="4">
    <source>
        <dbReference type="Proteomes" id="UP000327044"/>
    </source>
</evidence>
<dbReference type="Gene3D" id="3.10.10.10">
    <property type="entry name" value="HIV Type 1 Reverse Transcriptase, subunit A, domain 1"/>
    <property type="match status" value="1"/>
</dbReference>
<evidence type="ECO:0000259" key="2">
    <source>
        <dbReference type="PROSITE" id="PS50878"/>
    </source>
</evidence>
<dbReference type="CDD" id="cd03714">
    <property type="entry name" value="RT_DIRS1"/>
    <property type="match status" value="1"/>
</dbReference>
<gene>
    <name evidence="3" type="ORF">PPYR_02750</name>
</gene>
<dbReference type="InterPro" id="IPR000477">
    <property type="entry name" value="RT_dom"/>
</dbReference>
<dbReference type="GO" id="GO:0071897">
    <property type="term" value="P:DNA biosynthetic process"/>
    <property type="evidence" value="ECO:0007669"/>
    <property type="project" value="UniProtKB-ARBA"/>
</dbReference>
<keyword evidence="4" id="KW-1185">Reference proteome</keyword>
<dbReference type="PANTHER" id="PTHR31511">
    <property type="entry name" value="PROTEIN CBG23764"/>
    <property type="match status" value="1"/>
</dbReference>
<dbReference type="Proteomes" id="UP000327044">
    <property type="component" value="Unassembled WGS sequence"/>
</dbReference>
<dbReference type="InterPro" id="IPR036397">
    <property type="entry name" value="RNaseH_sf"/>
</dbReference>
<dbReference type="PANTHER" id="PTHR31511:SF12">
    <property type="entry name" value="RHO TERMINATION FACTOR N-TERMINAL DOMAIN-CONTAINING PROTEIN"/>
    <property type="match status" value="1"/>
</dbReference>
<feature type="domain" description="Reverse transcriptase" evidence="2">
    <location>
        <begin position="677"/>
        <end position="873"/>
    </location>
</feature>
<dbReference type="InterPro" id="IPR043502">
    <property type="entry name" value="DNA/RNA_pol_sf"/>
</dbReference>
<organism evidence="3 4">
    <name type="scientific">Photinus pyralis</name>
    <name type="common">Common eastern firefly</name>
    <name type="synonym">Lampyris pyralis</name>
    <dbReference type="NCBI Taxonomy" id="7054"/>
    <lineage>
        <taxon>Eukaryota</taxon>
        <taxon>Metazoa</taxon>
        <taxon>Ecdysozoa</taxon>
        <taxon>Arthropoda</taxon>
        <taxon>Hexapoda</taxon>
        <taxon>Insecta</taxon>
        <taxon>Pterygota</taxon>
        <taxon>Neoptera</taxon>
        <taxon>Endopterygota</taxon>
        <taxon>Coleoptera</taxon>
        <taxon>Polyphaga</taxon>
        <taxon>Elateriformia</taxon>
        <taxon>Elateroidea</taxon>
        <taxon>Lampyridae</taxon>
        <taxon>Lampyrinae</taxon>
        <taxon>Photinus</taxon>
    </lineage>
</organism>
<dbReference type="AlphaFoldDB" id="A0A5N4A0V6"/>
<dbReference type="InterPro" id="IPR012337">
    <property type="entry name" value="RNaseH-like_sf"/>
</dbReference>